<evidence type="ECO:0000256" key="6">
    <source>
        <dbReference type="ARBA" id="ARBA00023136"/>
    </source>
</evidence>
<accession>A0AA35V7C7</accession>
<keyword evidence="2" id="KW-0813">Transport</keyword>
<keyword evidence="3 10" id="KW-0812">Transmembrane</keyword>
<dbReference type="GO" id="GO:0009734">
    <property type="term" value="P:auxin-activated signaling pathway"/>
    <property type="evidence" value="ECO:0007669"/>
    <property type="project" value="UniProtKB-KW"/>
</dbReference>
<dbReference type="Pfam" id="PF03547">
    <property type="entry name" value="Mem_trans"/>
    <property type="match status" value="1"/>
</dbReference>
<keyword evidence="5 10" id="KW-1133">Transmembrane helix</keyword>
<keyword evidence="6 10" id="KW-0472">Membrane</keyword>
<evidence type="ECO:0000256" key="4">
    <source>
        <dbReference type="ARBA" id="ARBA00022824"/>
    </source>
</evidence>
<evidence type="ECO:0000256" key="8">
    <source>
        <dbReference type="ARBA" id="ARBA00025100"/>
    </source>
</evidence>
<evidence type="ECO:0000256" key="2">
    <source>
        <dbReference type="ARBA" id="ARBA00022448"/>
    </source>
</evidence>
<protein>
    <recommendedName>
        <fullName evidence="13">Auxin efflux carrier family protein</fullName>
    </recommendedName>
</protein>
<feature type="transmembrane region" description="Helical" evidence="10">
    <location>
        <begin position="6"/>
        <end position="31"/>
    </location>
</feature>
<keyword evidence="4" id="KW-0256">Endoplasmic reticulum</keyword>
<dbReference type="AlphaFoldDB" id="A0AA35V7C7"/>
<evidence type="ECO:0000256" key="5">
    <source>
        <dbReference type="ARBA" id="ARBA00022989"/>
    </source>
</evidence>
<evidence type="ECO:0000256" key="10">
    <source>
        <dbReference type="SAM" id="Phobius"/>
    </source>
</evidence>
<sequence length="397" mass="42728">MGFLDLFSAASMPILKVLIVTALGAFLALDSIDILGQSTRKQVNNIVFFVFNPALVGNNLARTITLESIISMWFMPLNILITFIIGSALGWVLLIITKPPKHLKGLILGACAAGNMGNLPLIIIPAVCKEKGSPFGDPDVCHEYAMAYASLSLAIGAIYLWTYVYNQVRIFSGHSQDTSNTVVEETVIIQEDLTETLLQSSSLIPGNKKGTVKVLDRMKQHLGYISRLVNLKVLFAPSTNGAIVGFIVGTIAPIRRLLIGTTAPLRVIQDSASLVGDAAIPTTTLILGANLLRGLKGSSRVSLPIVFGIVTVRLVVLPLFGILIVKGAVYVGLVHADPLYLFVLLLQFALPPAMNIGTITQLFGAGESECSVIMLWSYGLASISLTLWSMFFMWLVA</sequence>
<evidence type="ECO:0000256" key="1">
    <source>
        <dbReference type="ARBA" id="ARBA00004477"/>
    </source>
</evidence>
<keyword evidence="12" id="KW-1185">Reference proteome</keyword>
<evidence type="ECO:0008006" key="13">
    <source>
        <dbReference type="Google" id="ProtNLM"/>
    </source>
</evidence>
<gene>
    <name evidence="11" type="ORF">LSALG_LOCUS12428</name>
</gene>
<evidence type="ECO:0000256" key="7">
    <source>
        <dbReference type="ARBA" id="ARBA00023294"/>
    </source>
</evidence>
<keyword evidence="7" id="KW-0927">Auxin signaling pathway</keyword>
<proteinExistence type="inferred from homology"/>
<dbReference type="InterPro" id="IPR004776">
    <property type="entry name" value="Mem_transp_PIN-like"/>
</dbReference>
<name>A0AA35V7C7_LACSI</name>
<evidence type="ECO:0000256" key="9">
    <source>
        <dbReference type="ARBA" id="ARBA00025752"/>
    </source>
</evidence>
<feature type="transmembrane region" description="Helical" evidence="10">
    <location>
        <begin position="106"/>
        <end position="127"/>
    </location>
</feature>
<dbReference type="InterPro" id="IPR045033">
    <property type="entry name" value="PILS1/3/4/5/7"/>
</dbReference>
<dbReference type="GO" id="GO:0005789">
    <property type="term" value="C:endoplasmic reticulum membrane"/>
    <property type="evidence" value="ECO:0007669"/>
    <property type="project" value="UniProtKB-SubCell"/>
</dbReference>
<feature type="transmembrane region" description="Helical" evidence="10">
    <location>
        <begin position="339"/>
        <end position="363"/>
    </location>
</feature>
<reference evidence="11" key="1">
    <citation type="submission" date="2023-04" db="EMBL/GenBank/DDBJ databases">
        <authorList>
            <person name="Vijverberg K."/>
            <person name="Xiong W."/>
            <person name="Schranz E."/>
        </authorList>
    </citation>
    <scope>NUCLEOTIDE SEQUENCE</scope>
</reference>
<dbReference type="PANTHER" id="PTHR31651:SF25">
    <property type="entry name" value="AUXIN EFFLUX CARRIER-RELATED"/>
    <property type="match status" value="1"/>
</dbReference>
<dbReference type="PANTHER" id="PTHR31651">
    <property type="match status" value="1"/>
</dbReference>
<comment type="function">
    <text evidence="8">Involved in cellular auxin homeostasis by regulating auxin metabolism. Regulates intracellular auxin accumulation at the endoplasmic reticulum and thus auxin availability for nuclear auxin signaling.</text>
</comment>
<feature type="transmembrane region" description="Helical" evidence="10">
    <location>
        <begin position="233"/>
        <end position="254"/>
    </location>
</feature>
<organism evidence="11 12">
    <name type="scientific">Lactuca saligna</name>
    <name type="common">Willowleaf lettuce</name>
    <dbReference type="NCBI Taxonomy" id="75948"/>
    <lineage>
        <taxon>Eukaryota</taxon>
        <taxon>Viridiplantae</taxon>
        <taxon>Streptophyta</taxon>
        <taxon>Embryophyta</taxon>
        <taxon>Tracheophyta</taxon>
        <taxon>Spermatophyta</taxon>
        <taxon>Magnoliopsida</taxon>
        <taxon>eudicotyledons</taxon>
        <taxon>Gunneridae</taxon>
        <taxon>Pentapetalae</taxon>
        <taxon>asterids</taxon>
        <taxon>campanulids</taxon>
        <taxon>Asterales</taxon>
        <taxon>Asteraceae</taxon>
        <taxon>Cichorioideae</taxon>
        <taxon>Cichorieae</taxon>
        <taxon>Lactucinae</taxon>
        <taxon>Lactuca</taxon>
    </lineage>
</organism>
<evidence type="ECO:0000313" key="11">
    <source>
        <dbReference type="EMBL" id="CAI9272186.1"/>
    </source>
</evidence>
<dbReference type="GO" id="GO:0080162">
    <property type="term" value="P:endoplasmic reticulum to cytosol auxin transport"/>
    <property type="evidence" value="ECO:0007669"/>
    <property type="project" value="InterPro"/>
</dbReference>
<feature type="transmembrane region" description="Helical" evidence="10">
    <location>
        <begin position="147"/>
        <end position="165"/>
    </location>
</feature>
<feature type="transmembrane region" description="Helical" evidence="10">
    <location>
        <begin position="304"/>
        <end position="333"/>
    </location>
</feature>
<dbReference type="Proteomes" id="UP001177003">
    <property type="component" value="Chromosome 2"/>
</dbReference>
<evidence type="ECO:0000313" key="12">
    <source>
        <dbReference type="Proteomes" id="UP001177003"/>
    </source>
</evidence>
<comment type="similarity">
    <text evidence="9">Belongs to the auxin efflux carrier (TC 2.A.69.2) family.</text>
</comment>
<feature type="transmembrane region" description="Helical" evidence="10">
    <location>
        <begin position="73"/>
        <end position="94"/>
    </location>
</feature>
<dbReference type="EMBL" id="OX465078">
    <property type="protein sequence ID" value="CAI9272186.1"/>
    <property type="molecule type" value="Genomic_DNA"/>
</dbReference>
<comment type="subcellular location">
    <subcellularLocation>
        <location evidence="1">Endoplasmic reticulum membrane</location>
        <topology evidence="1">Multi-pass membrane protein</topology>
    </subcellularLocation>
</comment>
<feature type="transmembrane region" description="Helical" evidence="10">
    <location>
        <begin position="375"/>
        <end position="396"/>
    </location>
</feature>
<evidence type="ECO:0000256" key="3">
    <source>
        <dbReference type="ARBA" id="ARBA00022692"/>
    </source>
</evidence>